<dbReference type="PROSITE" id="PS51421">
    <property type="entry name" value="RAS"/>
    <property type="match status" value="1"/>
</dbReference>
<keyword evidence="4" id="KW-0449">Lipoprotein</keyword>
<dbReference type="NCBIfam" id="TIGR00231">
    <property type="entry name" value="small_GTP"/>
    <property type="match status" value="1"/>
</dbReference>
<gene>
    <name evidence="6" type="ORF">KUTeg_012972</name>
</gene>
<comment type="similarity">
    <text evidence="1">Belongs to the small GTPase superfamily. Rab family.</text>
</comment>
<dbReference type="PANTHER" id="PTHR47980">
    <property type="entry name" value="LD44762P"/>
    <property type="match status" value="1"/>
</dbReference>
<dbReference type="Pfam" id="PF00071">
    <property type="entry name" value="Ras"/>
    <property type="match status" value="1"/>
</dbReference>
<dbReference type="SMART" id="SM00174">
    <property type="entry name" value="RHO"/>
    <property type="match status" value="1"/>
</dbReference>
<dbReference type="Proteomes" id="UP001217089">
    <property type="component" value="Unassembled WGS sequence"/>
</dbReference>
<accession>A0ABQ9EXU6</accession>
<dbReference type="EMBL" id="JARBDR010000657">
    <property type="protein sequence ID" value="KAJ8308098.1"/>
    <property type="molecule type" value="Genomic_DNA"/>
</dbReference>
<dbReference type="SMART" id="SM00175">
    <property type="entry name" value="RAB"/>
    <property type="match status" value="1"/>
</dbReference>
<organism evidence="6 7">
    <name type="scientific">Tegillarca granosa</name>
    <name type="common">Malaysian cockle</name>
    <name type="synonym">Anadara granosa</name>
    <dbReference type="NCBI Taxonomy" id="220873"/>
    <lineage>
        <taxon>Eukaryota</taxon>
        <taxon>Metazoa</taxon>
        <taxon>Spiralia</taxon>
        <taxon>Lophotrochozoa</taxon>
        <taxon>Mollusca</taxon>
        <taxon>Bivalvia</taxon>
        <taxon>Autobranchia</taxon>
        <taxon>Pteriomorphia</taxon>
        <taxon>Arcoida</taxon>
        <taxon>Arcoidea</taxon>
        <taxon>Arcidae</taxon>
        <taxon>Tegillarca</taxon>
    </lineage>
</organism>
<evidence type="ECO:0000256" key="2">
    <source>
        <dbReference type="ARBA" id="ARBA00022741"/>
    </source>
</evidence>
<evidence type="ECO:0000313" key="6">
    <source>
        <dbReference type="EMBL" id="KAJ8308098.1"/>
    </source>
</evidence>
<dbReference type="SMART" id="SM00176">
    <property type="entry name" value="RAN"/>
    <property type="match status" value="1"/>
</dbReference>
<sequence>MSKRYDLLLRLLLVGETGVGKTCLLCRYANDEFIDSHISTIGIDFKMKTLDINHKKVKIQIWDTAGQERFESITKQFYRRAQGIMLVYDISSRRSYDAIPKWLSYIQQFASDNVVIMLLGNKKDRTGRREISFEEASKAFYELSQSVLESQNNNREPGEATNTSIQLDNSDVIEHDTTQLIGDNQNKSWSSCCNIL</sequence>
<dbReference type="InterPro" id="IPR005225">
    <property type="entry name" value="Small_GTP-bd"/>
</dbReference>
<dbReference type="SMART" id="SM00173">
    <property type="entry name" value="RAS"/>
    <property type="match status" value="1"/>
</dbReference>
<proteinExistence type="inferred from homology"/>
<dbReference type="CDD" id="cd00154">
    <property type="entry name" value="Rab"/>
    <property type="match status" value="1"/>
</dbReference>
<keyword evidence="7" id="KW-1185">Reference proteome</keyword>
<dbReference type="InterPro" id="IPR027417">
    <property type="entry name" value="P-loop_NTPase"/>
</dbReference>
<keyword evidence="5" id="KW-0636">Prenylation</keyword>
<evidence type="ECO:0000256" key="3">
    <source>
        <dbReference type="ARBA" id="ARBA00023134"/>
    </source>
</evidence>
<evidence type="ECO:0000256" key="4">
    <source>
        <dbReference type="ARBA" id="ARBA00023288"/>
    </source>
</evidence>
<reference evidence="6 7" key="1">
    <citation type="submission" date="2022-12" db="EMBL/GenBank/DDBJ databases">
        <title>Chromosome-level genome of Tegillarca granosa.</title>
        <authorList>
            <person name="Kim J."/>
        </authorList>
    </citation>
    <scope>NUCLEOTIDE SEQUENCE [LARGE SCALE GENOMIC DNA]</scope>
    <source>
        <strain evidence="6">Teg-2019</strain>
        <tissue evidence="6">Adductor muscle</tissue>
    </source>
</reference>
<dbReference type="Gene3D" id="3.40.50.300">
    <property type="entry name" value="P-loop containing nucleotide triphosphate hydrolases"/>
    <property type="match status" value="1"/>
</dbReference>
<protein>
    <recommendedName>
        <fullName evidence="8">Ras-related protein Rab-15</fullName>
    </recommendedName>
</protein>
<evidence type="ECO:0000256" key="5">
    <source>
        <dbReference type="ARBA" id="ARBA00023289"/>
    </source>
</evidence>
<keyword evidence="3" id="KW-0342">GTP-binding</keyword>
<keyword evidence="2" id="KW-0547">Nucleotide-binding</keyword>
<dbReference type="InterPro" id="IPR001806">
    <property type="entry name" value="Small_GTPase"/>
</dbReference>
<evidence type="ECO:0000256" key="1">
    <source>
        <dbReference type="ARBA" id="ARBA00006270"/>
    </source>
</evidence>
<evidence type="ECO:0008006" key="8">
    <source>
        <dbReference type="Google" id="ProtNLM"/>
    </source>
</evidence>
<comment type="caution">
    <text evidence="6">The sequence shown here is derived from an EMBL/GenBank/DDBJ whole genome shotgun (WGS) entry which is preliminary data.</text>
</comment>
<name>A0ABQ9EXU6_TEGGR</name>
<dbReference type="PRINTS" id="PR00449">
    <property type="entry name" value="RASTRNSFRMNG"/>
</dbReference>
<evidence type="ECO:0000313" key="7">
    <source>
        <dbReference type="Proteomes" id="UP001217089"/>
    </source>
</evidence>
<dbReference type="InterPro" id="IPR050305">
    <property type="entry name" value="Small_GTPase_Rab"/>
</dbReference>
<dbReference type="PROSITE" id="PS51419">
    <property type="entry name" value="RAB"/>
    <property type="match status" value="1"/>
</dbReference>
<dbReference type="SUPFAM" id="SSF52540">
    <property type="entry name" value="P-loop containing nucleoside triphosphate hydrolases"/>
    <property type="match status" value="1"/>
</dbReference>